<dbReference type="Pfam" id="PF00355">
    <property type="entry name" value="Rieske"/>
    <property type="match status" value="1"/>
</dbReference>
<dbReference type="Pfam" id="PF19301">
    <property type="entry name" value="LigXa_C"/>
    <property type="match status" value="1"/>
</dbReference>
<evidence type="ECO:0000256" key="2">
    <source>
        <dbReference type="ARBA" id="ARBA00022723"/>
    </source>
</evidence>
<evidence type="ECO:0000259" key="6">
    <source>
        <dbReference type="PROSITE" id="PS51296"/>
    </source>
</evidence>
<dbReference type="Gene3D" id="2.102.10.10">
    <property type="entry name" value="Rieske [2Fe-2S] iron-sulphur domain"/>
    <property type="match status" value="1"/>
</dbReference>
<dbReference type="InterPro" id="IPR045623">
    <property type="entry name" value="LigXa_C"/>
</dbReference>
<evidence type="ECO:0000313" key="8">
    <source>
        <dbReference type="Proteomes" id="UP000019140"/>
    </source>
</evidence>
<dbReference type="GO" id="GO:0051213">
    <property type="term" value="F:dioxygenase activity"/>
    <property type="evidence" value="ECO:0007669"/>
    <property type="project" value="UniProtKB-KW"/>
</dbReference>
<keyword evidence="2" id="KW-0479">Metal-binding</keyword>
<protein>
    <submittedName>
        <fullName evidence="7">Phthalate 4,5-dioxygenase</fullName>
    </submittedName>
</protein>
<proteinExistence type="predicted"/>
<dbReference type="SUPFAM" id="SSF55961">
    <property type="entry name" value="Bet v1-like"/>
    <property type="match status" value="1"/>
</dbReference>
<dbReference type="InterPro" id="IPR036922">
    <property type="entry name" value="Rieske_2Fe-2S_sf"/>
</dbReference>
<keyword evidence="3" id="KW-0560">Oxidoreductase</keyword>
<keyword evidence="4" id="KW-0408">Iron</keyword>
<organism evidence="7 8">
    <name type="scientific">Candidatus Entotheonella gemina</name>
    <dbReference type="NCBI Taxonomy" id="1429439"/>
    <lineage>
        <taxon>Bacteria</taxon>
        <taxon>Pseudomonadati</taxon>
        <taxon>Nitrospinota/Tectimicrobiota group</taxon>
        <taxon>Candidatus Tectimicrobiota</taxon>
        <taxon>Candidatus Entotheonellia</taxon>
        <taxon>Candidatus Entotheonellales</taxon>
        <taxon>Candidatus Entotheonellaceae</taxon>
        <taxon>Candidatus Entotheonella</taxon>
    </lineage>
</organism>
<evidence type="ECO:0000256" key="5">
    <source>
        <dbReference type="ARBA" id="ARBA00023014"/>
    </source>
</evidence>
<gene>
    <name evidence="7" type="ORF">ETSY2_43620</name>
</gene>
<reference evidence="7 8" key="1">
    <citation type="journal article" date="2014" name="Nature">
        <title>An environmental bacterial taxon with a large and distinct metabolic repertoire.</title>
        <authorList>
            <person name="Wilson M.C."/>
            <person name="Mori T."/>
            <person name="Ruckert C."/>
            <person name="Uria A.R."/>
            <person name="Helf M.J."/>
            <person name="Takada K."/>
            <person name="Gernert C."/>
            <person name="Steffens U.A."/>
            <person name="Heycke N."/>
            <person name="Schmitt S."/>
            <person name="Rinke C."/>
            <person name="Helfrich E.J."/>
            <person name="Brachmann A.O."/>
            <person name="Gurgui C."/>
            <person name="Wakimoto T."/>
            <person name="Kracht M."/>
            <person name="Crusemann M."/>
            <person name="Hentschel U."/>
            <person name="Abe I."/>
            <person name="Matsunaga S."/>
            <person name="Kalinowski J."/>
            <person name="Takeyama H."/>
            <person name="Piel J."/>
        </authorList>
    </citation>
    <scope>NUCLEOTIDE SEQUENCE [LARGE SCALE GENOMIC DNA]</scope>
    <source>
        <strain evidence="8">TSY2</strain>
    </source>
</reference>
<feature type="domain" description="Rieske" evidence="6">
    <location>
        <begin position="27"/>
        <end position="135"/>
    </location>
</feature>
<dbReference type="PATRIC" id="fig|1429439.4.peg.7292"/>
<keyword evidence="1" id="KW-0001">2Fe-2S</keyword>
<dbReference type="EMBL" id="AZHX01001995">
    <property type="protein sequence ID" value="ETW97934.1"/>
    <property type="molecule type" value="Genomic_DNA"/>
</dbReference>
<dbReference type="Proteomes" id="UP000019140">
    <property type="component" value="Unassembled WGS sequence"/>
</dbReference>
<evidence type="ECO:0000256" key="4">
    <source>
        <dbReference type="ARBA" id="ARBA00023004"/>
    </source>
</evidence>
<dbReference type="PANTHER" id="PTHR21266">
    <property type="entry name" value="IRON-SULFUR DOMAIN CONTAINING PROTEIN"/>
    <property type="match status" value="1"/>
</dbReference>
<accession>W4LJ52</accession>
<evidence type="ECO:0000256" key="1">
    <source>
        <dbReference type="ARBA" id="ARBA00022714"/>
    </source>
</evidence>
<dbReference type="SUPFAM" id="SSF50022">
    <property type="entry name" value="ISP domain"/>
    <property type="match status" value="1"/>
</dbReference>
<evidence type="ECO:0000256" key="3">
    <source>
        <dbReference type="ARBA" id="ARBA00023002"/>
    </source>
</evidence>
<dbReference type="GO" id="GO:0051537">
    <property type="term" value="F:2 iron, 2 sulfur cluster binding"/>
    <property type="evidence" value="ECO:0007669"/>
    <property type="project" value="UniProtKB-KW"/>
</dbReference>
<keyword evidence="8" id="KW-1185">Reference proteome</keyword>
<name>W4LJ52_9BACT</name>
<evidence type="ECO:0000313" key="7">
    <source>
        <dbReference type="EMBL" id="ETW97934.1"/>
    </source>
</evidence>
<dbReference type="HOGENOM" id="CLU_039484_2_1_7"/>
<dbReference type="GO" id="GO:0046872">
    <property type="term" value="F:metal ion binding"/>
    <property type="evidence" value="ECO:0007669"/>
    <property type="project" value="UniProtKB-KW"/>
</dbReference>
<dbReference type="CDD" id="cd08878">
    <property type="entry name" value="RHO_alpha_C_DMO-like"/>
    <property type="match status" value="1"/>
</dbReference>
<dbReference type="InterPro" id="IPR017941">
    <property type="entry name" value="Rieske_2Fe-2S"/>
</dbReference>
<keyword evidence="5" id="KW-0411">Iron-sulfur</keyword>
<dbReference type="PROSITE" id="PS51296">
    <property type="entry name" value="RIESKE"/>
    <property type="match status" value="1"/>
</dbReference>
<dbReference type="Gene3D" id="3.90.380.10">
    <property type="entry name" value="Naphthalene 1,2-dioxygenase Alpha Subunit, Chain A, domain 1"/>
    <property type="match status" value="1"/>
</dbReference>
<dbReference type="InterPro" id="IPR050584">
    <property type="entry name" value="Cholesterol_7-desaturase"/>
</dbReference>
<dbReference type="PANTHER" id="PTHR21266:SF59">
    <property type="entry name" value="BLR4922 PROTEIN"/>
    <property type="match status" value="1"/>
</dbReference>
<comment type="caution">
    <text evidence="7">The sequence shown here is derived from an EMBL/GenBank/DDBJ whole genome shotgun (WGS) entry which is preliminary data.</text>
</comment>
<sequence>MLSEDQNRVLTQVGAGTLMGDLMRRYWMPIAAVAELDENPIKLVRLMGENLVLYKDKSGTYGLVDRHCPHRRADMSYGILEDCGLRCNYHGWLFDETGACLAQPFEEIAHPTARFKDRITIKAYPIEAKVGLLWAYLGPQPAPLVPDWDLYSEPGYKQIIFAYVPCNWFQCQENSIDPVHFEWLHSNWSQVLKGESEPTYAPTHLKLGFDEFEYGFVYRRVRADTDEDNDLWTVGRVCLWPNALYTTFFEWRVPIDDENTLSVAWFNNPVPGEAPFEQTCIPYWTAPIKDPETGRWISTHIMNQDFIAWVGQGTIADRTQEHLGESDRGVILMRKRMLEEAQIVANGGEPKAVIRDPEQNRKLYLPRVERALRNQMAHGQTRAPRNQHLAGQPQVILDEMDRIWAERAQDSTRDSSIRT</sequence>
<dbReference type="AlphaFoldDB" id="W4LJ52"/>